<organism evidence="2 3">
    <name type="scientific">Candidatus Blautia gallistercoris</name>
    <dbReference type="NCBI Taxonomy" id="2838490"/>
    <lineage>
        <taxon>Bacteria</taxon>
        <taxon>Bacillati</taxon>
        <taxon>Bacillota</taxon>
        <taxon>Clostridia</taxon>
        <taxon>Lachnospirales</taxon>
        <taxon>Lachnospiraceae</taxon>
        <taxon>Blautia</taxon>
    </lineage>
</organism>
<reference evidence="2" key="1">
    <citation type="journal article" date="2021" name="PeerJ">
        <title>Extensive microbial diversity within the chicken gut microbiome revealed by metagenomics and culture.</title>
        <authorList>
            <person name="Gilroy R."/>
            <person name="Ravi A."/>
            <person name="Getino M."/>
            <person name="Pursley I."/>
            <person name="Horton D.L."/>
            <person name="Alikhan N.F."/>
            <person name="Baker D."/>
            <person name="Gharbi K."/>
            <person name="Hall N."/>
            <person name="Watson M."/>
            <person name="Adriaenssens E.M."/>
            <person name="Foster-Nyarko E."/>
            <person name="Jarju S."/>
            <person name="Secka A."/>
            <person name="Antonio M."/>
            <person name="Oren A."/>
            <person name="Chaudhuri R.R."/>
            <person name="La Ragione R."/>
            <person name="Hildebrand F."/>
            <person name="Pallen M.J."/>
        </authorList>
    </citation>
    <scope>NUCLEOTIDE SEQUENCE</scope>
    <source>
        <strain evidence="2">ChiSjej1B19-8411</strain>
    </source>
</reference>
<name>A0A9D1WHG5_9FIRM</name>
<reference evidence="2" key="2">
    <citation type="submission" date="2021-04" db="EMBL/GenBank/DDBJ databases">
        <authorList>
            <person name="Gilroy R."/>
        </authorList>
    </citation>
    <scope>NUCLEOTIDE SEQUENCE</scope>
    <source>
        <strain evidence="2">ChiSjej1B19-8411</strain>
    </source>
</reference>
<gene>
    <name evidence="2" type="ORF">IAA45_00815</name>
</gene>
<evidence type="ECO:0000313" key="2">
    <source>
        <dbReference type="EMBL" id="HIX58247.1"/>
    </source>
</evidence>
<proteinExistence type="predicted"/>
<evidence type="ECO:0000313" key="3">
    <source>
        <dbReference type="Proteomes" id="UP000886817"/>
    </source>
</evidence>
<comment type="caution">
    <text evidence="2">The sequence shown here is derived from an EMBL/GenBank/DDBJ whole genome shotgun (WGS) entry which is preliminary data.</text>
</comment>
<dbReference type="AlphaFoldDB" id="A0A9D1WHG5"/>
<accession>A0A9D1WHG5</accession>
<dbReference type="Proteomes" id="UP000886817">
    <property type="component" value="Unassembled WGS sequence"/>
</dbReference>
<dbReference type="Pfam" id="PF08486">
    <property type="entry name" value="SpoIID"/>
    <property type="match status" value="1"/>
</dbReference>
<feature type="domain" description="Sporulation stage II protein D amidase enhancer LytB N-terminal" evidence="1">
    <location>
        <begin position="36"/>
        <end position="123"/>
    </location>
</feature>
<dbReference type="EMBL" id="DXEX01000021">
    <property type="protein sequence ID" value="HIX58247.1"/>
    <property type="molecule type" value="Genomic_DNA"/>
</dbReference>
<protein>
    <recommendedName>
        <fullName evidence="1">Sporulation stage II protein D amidase enhancer LytB N-terminal domain-containing protein</fullName>
    </recommendedName>
</protein>
<sequence>MKEQLSFLFSAVGVFLLLPCVLTFFISGGESCGFSRKITLEQCLPALTQTQISAGYGIEMKKAQSVMVRTNVRMQLEAGHTLAEIIYDYYSEWEAKGKVMPLSVEYEEFQQAAEATCDEILTYEEELEAVPYHRISSQMTRNGKDVLPGQEMDYLTAVESPEDKDAEDYATIITVEKQQLPKELEILERDKSGYVLKMRADEQIMLGENFRIQMGLPSSCFSMEESGTKVRFFCRGQGHGLGLSQYGGSVLEKEGMDYQEILNYYFPGLTLEKRT</sequence>
<dbReference type="InterPro" id="IPR013693">
    <property type="entry name" value="SpoIID/LytB_N"/>
</dbReference>
<evidence type="ECO:0000259" key="1">
    <source>
        <dbReference type="Pfam" id="PF08486"/>
    </source>
</evidence>